<comment type="caution">
    <text evidence="2">The sequence shown here is derived from an EMBL/GenBank/DDBJ whole genome shotgun (WGS) entry which is preliminary data.</text>
</comment>
<sequence length="160" mass="17030">MFGRRRPVLGTALIVGASRGAARREVSKQTSSQQQQPAQNSDDVDRQVAAELQEEEDRRREKEEQEVRIQKAVEEAVRKTGGGGGGIEQPRPAMLAPEAGPPEAGRRGSFVDGPLVLNGEAEVMPAAAREGWVVGEMFFCGKCGLKGEAGDEFVGGVGRG</sequence>
<gene>
    <name evidence="2" type="ORF">B0T18DRAFT_413219</name>
</gene>
<keyword evidence="3" id="KW-1185">Reference proteome</keyword>
<evidence type="ECO:0000313" key="2">
    <source>
        <dbReference type="EMBL" id="KAK0747157.1"/>
    </source>
</evidence>
<dbReference type="EMBL" id="JAUKUD010000004">
    <property type="protein sequence ID" value="KAK0747157.1"/>
    <property type="molecule type" value="Genomic_DNA"/>
</dbReference>
<protein>
    <submittedName>
        <fullName evidence="2">Uncharacterized protein</fullName>
    </submittedName>
</protein>
<organism evidence="2 3">
    <name type="scientific">Schizothecium vesticola</name>
    <dbReference type="NCBI Taxonomy" id="314040"/>
    <lineage>
        <taxon>Eukaryota</taxon>
        <taxon>Fungi</taxon>
        <taxon>Dikarya</taxon>
        <taxon>Ascomycota</taxon>
        <taxon>Pezizomycotina</taxon>
        <taxon>Sordariomycetes</taxon>
        <taxon>Sordariomycetidae</taxon>
        <taxon>Sordariales</taxon>
        <taxon>Schizotheciaceae</taxon>
        <taxon>Schizothecium</taxon>
    </lineage>
</organism>
<feature type="region of interest" description="Disordered" evidence="1">
    <location>
        <begin position="17"/>
        <end position="107"/>
    </location>
</feature>
<evidence type="ECO:0000313" key="3">
    <source>
        <dbReference type="Proteomes" id="UP001172155"/>
    </source>
</evidence>
<name>A0AA40EXI6_9PEZI</name>
<dbReference type="Proteomes" id="UP001172155">
    <property type="component" value="Unassembled WGS sequence"/>
</dbReference>
<feature type="compositionally biased region" description="Low complexity" evidence="1">
    <location>
        <begin position="28"/>
        <end position="41"/>
    </location>
</feature>
<proteinExistence type="predicted"/>
<dbReference type="AlphaFoldDB" id="A0AA40EXI6"/>
<accession>A0AA40EXI6</accession>
<evidence type="ECO:0000256" key="1">
    <source>
        <dbReference type="SAM" id="MobiDB-lite"/>
    </source>
</evidence>
<feature type="compositionally biased region" description="Basic and acidic residues" evidence="1">
    <location>
        <begin position="56"/>
        <end position="78"/>
    </location>
</feature>
<reference evidence="2" key="1">
    <citation type="submission" date="2023-06" db="EMBL/GenBank/DDBJ databases">
        <title>Genome-scale phylogeny and comparative genomics of the fungal order Sordariales.</title>
        <authorList>
            <consortium name="Lawrence Berkeley National Laboratory"/>
            <person name="Hensen N."/>
            <person name="Bonometti L."/>
            <person name="Westerberg I."/>
            <person name="Brannstrom I.O."/>
            <person name="Guillou S."/>
            <person name="Cros-Aarteil S."/>
            <person name="Calhoun S."/>
            <person name="Haridas S."/>
            <person name="Kuo A."/>
            <person name="Mondo S."/>
            <person name="Pangilinan J."/>
            <person name="Riley R."/>
            <person name="LaButti K."/>
            <person name="Andreopoulos B."/>
            <person name="Lipzen A."/>
            <person name="Chen C."/>
            <person name="Yanf M."/>
            <person name="Daum C."/>
            <person name="Ng V."/>
            <person name="Clum A."/>
            <person name="Steindorff A."/>
            <person name="Ohm R."/>
            <person name="Martin F."/>
            <person name="Silar P."/>
            <person name="Natvig D."/>
            <person name="Lalanne C."/>
            <person name="Gautier V."/>
            <person name="Ament-velasquez S.L."/>
            <person name="Kruys A."/>
            <person name="Hutchinson M.I."/>
            <person name="Powell A.J."/>
            <person name="Barry K."/>
            <person name="Miller A.N."/>
            <person name="Grigoriev I.V."/>
            <person name="Debuchy R."/>
            <person name="Gladieux P."/>
            <person name="Thoren M.H."/>
            <person name="Johannesson H."/>
        </authorList>
    </citation>
    <scope>NUCLEOTIDE SEQUENCE</scope>
    <source>
        <strain evidence="2">SMH3187-1</strain>
    </source>
</reference>